<dbReference type="EMBL" id="FRXN01000001">
    <property type="protein sequence ID" value="SHO60215.1"/>
    <property type="molecule type" value="Genomic_DNA"/>
</dbReference>
<evidence type="ECO:0000313" key="1">
    <source>
        <dbReference type="EMBL" id="SHO60215.1"/>
    </source>
</evidence>
<sequence>MKRYQIFWAVRYKGGKHHGDLKSFGGVTPNGEIWNLSLDQAIEKIQNDNWNFFIVENQLEIPVRLASLYDSELYLTSTGKGYIYNLLDELPEYSFLQAI</sequence>
<dbReference type="RefSeq" id="WP_073570301.1">
    <property type="nucleotide sequence ID" value="NZ_FRXN01000001.1"/>
</dbReference>
<keyword evidence="2" id="KW-1185">Reference proteome</keyword>
<dbReference type="OrthoDB" id="826539at2"/>
<organism evidence="1 2">
    <name type="scientific">Algoriphagus zhangzhouensis</name>
    <dbReference type="NCBI Taxonomy" id="1073327"/>
    <lineage>
        <taxon>Bacteria</taxon>
        <taxon>Pseudomonadati</taxon>
        <taxon>Bacteroidota</taxon>
        <taxon>Cytophagia</taxon>
        <taxon>Cytophagales</taxon>
        <taxon>Cyclobacteriaceae</taxon>
        <taxon>Algoriphagus</taxon>
    </lineage>
</organism>
<evidence type="ECO:0000313" key="2">
    <source>
        <dbReference type="Proteomes" id="UP000184609"/>
    </source>
</evidence>
<dbReference type="AlphaFoldDB" id="A0A1M7Z5R1"/>
<accession>A0A1M7Z5R1</accession>
<dbReference type="Proteomes" id="UP000184609">
    <property type="component" value="Unassembled WGS sequence"/>
</dbReference>
<protein>
    <submittedName>
        <fullName evidence="1">Uncharacterized protein</fullName>
    </submittedName>
</protein>
<gene>
    <name evidence="1" type="ORF">SAMN04488108_0649</name>
</gene>
<reference evidence="2" key="1">
    <citation type="submission" date="2016-12" db="EMBL/GenBank/DDBJ databases">
        <authorList>
            <person name="Varghese N."/>
            <person name="Submissions S."/>
        </authorList>
    </citation>
    <scope>NUCLEOTIDE SEQUENCE [LARGE SCALE GENOMIC DNA]</scope>
    <source>
        <strain evidence="2">DSM 25035</strain>
    </source>
</reference>
<proteinExistence type="predicted"/>
<name>A0A1M7Z5R1_9BACT</name>